<protein>
    <submittedName>
        <fullName evidence="3">Tripartite tricarboxylate transporter TctB family protein</fullName>
    </submittedName>
</protein>
<dbReference type="EMBL" id="FOGU01000003">
    <property type="protein sequence ID" value="SER86189.1"/>
    <property type="molecule type" value="Genomic_DNA"/>
</dbReference>
<proteinExistence type="predicted"/>
<feature type="transmembrane region" description="Helical" evidence="1">
    <location>
        <begin position="105"/>
        <end position="122"/>
    </location>
</feature>
<keyword evidence="1" id="KW-0812">Transmembrane</keyword>
<dbReference type="AlphaFoldDB" id="A0A1H9SPD2"/>
<organism evidence="3 4">
    <name type="scientific">Tranquillimonas rosea</name>
    <dbReference type="NCBI Taxonomy" id="641238"/>
    <lineage>
        <taxon>Bacteria</taxon>
        <taxon>Pseudomonadati</taxon>
        <taxon>Pseudomonadota</taxon>
        <taxon>Alphaproteobacteria</taxon>
        <taxon>Rhodobacterales</taxon>
        <taxon>Roseobacteraceae</taxon>
        <taxon>Tranquillimonas</taxon>
    </lineage>
</organism>
<reference evidence="3 4" key="1">
    <citation type="submission" date="2016-10" db="EMBL/GenBank/DDBJ databases">
        <authorList>
            <person name="de Groot N.N."/>
        </authorList>
    </citation>
    <scope>NUCLEOTIDE SEQUENCE [LARGE SCALE GENOMIC DNA]</scope>
    <source>
        <strain evidence="3 4">DSM 23042</strain>
    </source>
</reference>
<evidence type="ECO:0000313" key="3">
    <source>
        <dbReference type="EMBL" id="SER86189.1"/>
    </source>
</evidence>
<evidence type="ECO:0000313" key="4">
    <source>
        <dbReference type="Proteomes" id="UP000198885"/>
    </source>
</evidence>
<keyword evidence="4" id="KW-1185">Reference proteome</keyword>
<name>A0A1H9SPD2_9RHOB</name>
<dbReference type="InterPro" id="IPR009936">
    <property type="entry name" value="DUF1468"/>
</dbReference>
<keyword evidence="1" id="KW-1133">Transmembrane helix</keyword>
<sequence length="162" mass="17314">MSMAKADRVTAVVLFGLGLSMSVGGWTMDRLEVRNIHPASIPGLVPIFLGALLAICAVLLWFTASRQSAEGEDSPFMADGSWTRLALTAATCLVYALLLVGWLPFFWATAIFVATFSLIFSWPETPDTRARAMAAAGSVVLGIGVAYGTAVLFEQAFLVRLP</sequence>
<feature type="transmembrane region" description="Helical" evidence="1">
    <location>
        <begin position="41"/>
        <end position="62"/>
    </location>
</feature>
<dbReference type="Proteomes" id="UP000198885">
    <property type="component" value="Unassembled WGS sequence"/>
</dbReference>
<keyword evidence="1" id="KW-0472">Membrane</keyword>
<gene>
    <name evidence="3" type="ORF">SAMN04490244_103289</name>
</gene>
<dbReference type="STRING" id="641238.SAMN04490244_103289"/>
<feature type="transmembrane region" description="Helical" evidence="1">
    <location>
        <begin position="134"/>
        <end position="153"/>
    </location>
</feature>
<feature type="domain" description="DUF1468" evidence="2">
    <location>
        <begin position="9"/>
        <end position="162"/>
    </location>
</feature>
<accession>A0A1H9SPD2</accession>
<evidence type="ECO:0000259" key="2">
    <source>
        <dbReference type="Pfam" id="PF07331"/>
    </source>
</evidence>
<evidence type="ECO:0000256" key="1">
    <source>
        <dbReference type="SAM" id="Phobius"/>
    </source>
</evidence>
<dbReference type="Pfam" id="PF07331">
    <property type="entry name" value="TctB"/>
    <property type="match status" value="1"/>
</dbReference>
<dbReference type="RefSeq" id="WP_177190404.1">
    <property type="nucleotide sequence ID" value="NZ_CBDDGO010000004.1"/>
</dbReference>